<dbReference type="PANTHER" id="PTHR47064">
    <property type="entry name" value="PUTATIVE (AFU_ORTHOLOGUE AFUA_1G08990)-RELATED"/>
    <property type="match status" value="1"/>
</dbReference>
<dbReference type="EMBL" id="QGML01004199">
    <property type="protein sequence ID" value="TVY86120.1"/>
    <property type="molecule type" value="Genomic_DNA"/>
</dbReference>
<dbReference type="AlphaFoldDB" id="A0A559LZI9"/>
<sequence length="243" mass="26958">MRPPPGIDMPNGGVSYLDGILFCAQGTATSGIGGMYYMPRGALKLMVTNWHGRDFNSVNDVVVSKNGCIWFTDPCYGNEQDFRQRPKLPCLSYRFDPKTGELRVVADGFRRCNGICFDVKEMVCYITDTDQIHGDGTNLFRPATVYVFDIITRAGAPFLANSWRVFAYAAVGFPDGIKCDLQGNLWGRSQGLESGRTLIGRIIVPSGVANFCFGKDSEMFLCAEQKLWRLQMEKTTKGALLSI</sequence>
<dbReference type="InterPro" id="IPR052988">
    <property type="entry name" value="Oryzine_lactonohydrolase"/>
</dbReference>
<dbReference type="Pfam" id="PF08450">
    <property type="entry name" value="SGL"/>
    <property type="match status" value="1"/>
</dbReference>
<organism evidence="2 3">
    <name type="scientific">Lachnellula willkommii</name>
    <dbReference type="NCBI Taxonomy" id="215461"/>
    <lineage>
        <taxon>Eukaryota</taxon>
        <taxon>Fungi</taxon>
        <taxon>Dikarya</taxon>
        <taxon>Ascomycota</taxon>
        <taxon>Pezizomycotina</taxon>
        <taxon>Leotiomycetes</taxon>
        <taxon>Helotiales</taxon>
        <taxon>Lachnaceae</taxon>
        <taxon>Lachnellula</taxon>
    </lineage>
</organism>
<name>A0A559LZI9_9HELO</name>
<gene>
    <name evidence="2" type="primary">gnl</name>
    <name evidence="2" type="ORF">LAWI1_G008122</name>
</gene>
<dbReference type="Proteomes" id="UP000315522">
    <property type="component" value="Unassembled WGS sequence"/>
</dbReference>
<evidence type="ECO:0000313" key="2">
    <source>
        <dbReference type="EMBL" id="TVY86120.1"/>
    </source>
</evidence>
<dbReference type="Gene3D" id="2.120.10.30">
    <property type="entry name" value="TolB, C-terminal domain"/>
    <property type="match status" value="1"/>
</dbReference>
<proteinExistence type="predicted"/>
<evidence type="ECO:0000313" key="3">
    <source>
        <dbReference type="Proteomes" id="UP000315522"/>
    </source>
</evidence>
<evidence type="ECO:0000259" key="1">
    <source>
        <dbReference type="Pfam" id="PF08450"/>
    </source>
</evidence>
<dbReference type="InterPro" id="IPR013658">
    <property type="entry name" value="SGL"/>
</dbReference>
<comment type="caution">
    <text evidence="2">The sequence shown here is derived from an EMBL/GenBank/DDBJ whole genome shotgun (WGS) entry which is preliminary data.</text>
</comment>
<dbReference type="PANTHER" id="PTHR47064:SF2">
    <property type="entry name" value="SMP-30_GLUCONOLACTONASE_LRE-LIKE REGION DOMAIN-CONTAINING PROTEIN-RELATED"/>
    <property type="match status" value="1"/>
</dbReference>
<dbReference type="InterPro" id="IPR011042">
    <property type="entry name" value="6-blade_b-propeller_TolB-like"/>
</dbReference>
<keyword evidence="3" id="KW-1185">Reference proteome</keyword>
<protein>
    <submittedName>
        <fullName evidence="2">Gluconolactonase</fullName>
    </submittedName>
</protein>
<feature type="domain" description="SMP-30/Gluconolactonase/LRE-like region" evidence="1">
    <location>
        <begin position="37"/>
        <end position="218"/>
    </location>
</feature>
<reference evidence="2 3" key="1">
    <citation type="submission" date="2018-05" db="EMBL/GenBank/DDBJ databases">
        <title>Genome sequencing and assembly of the regulated plant pathogen Lachnellula willkommii and related sister species for the development of diagnostic species identification markers.</title>
        <authorList>
            <person name="Giroux E."/>
            <person name="Bilodeau G."/>
        </authorList>
    </citation>
    <scope>NUCLEOTIDE SEQUENCE [LARGE SCALE GENOMIC DNA]</scope>
    <source>
        <strain evidence="2 3">CBS 172.35</strain>
    </source>
</reference>
<dbReference type="SUPFAM" id="SSF63829">
    <property type="entry name" value="Calcium-dependent phosphotriesterase"/>
    <property type="match status" value="1"/>
</dbReference>
<accession>A0A559LZI9</accession>